<reference evidence="2 4" key="1">
    <citation type="submission" date="2015-09" db="EMBL/GenBank/DDBJ databases">
        <title>Spore heat resistance.</title>
        <authorList>
            <person name="Boekhorst J."/>
            <person name="Berendsen E.M."/>
            <person name="Wells-Bennik M.H."/>
            <person name="Kuipers O.P."/>
        </authorList>
    </citation>
    <scope>NUCLEOTIDE SEQUENCE [LARGE SCALE GENOMIC DNA]</scope>
    <source>
        <strain evidence="2 4">B4122</strain>
    </source>
</reference>
<dbReference type="Proteomes" id="UP000665181">
    <property type="component" value="Unassembled WGS sequence"/>
</dbReference>
<feature type="chain" id="PRO_5041045165" description="Bacteriocin" evidence="1">
    <location>
        <begin position="20"/>
        <end position="71"/>
    </location>
</feature>
<organism evidence="3 5">
    <name type="scientific">Bacillus subtilis</name>
    <dbReference type="NCBI Taxonomy" id="1423"/>
    <lineage>
        <taxon>Bacteria</taxon>
        <taxon>Bacillati</taxon>
        <taxon>Bacillota</taxon>
        <taxon>Bacilli</taxon>
        <taxon>Bacillales</taxon>
        <taxon>Bacillaceae</taxon>
        <taxon>Bacillus</taxon>
    </lineage>
</organism>
<evidence type="ECO:0008006" key="6">
    <source>
        <dbReference type="Google" id="ProtNLM"/>
    </source>
</evidence>
<keyword evidence="1" id="KW-0732">Signal</keyword>
<dbReference type="AlphaFoldDB" id="A0A165A447"/>
<proteinExistence type="predicted"/>
<comment type="caution">
    <text evidence="3">The sequence shown here is derived from an EMBL/GenBank/DDBJ whole genome shotgun (WGS) entry which is preliminary data.</text>
</comment>
<dbReference type="RefSeq" id="WP_029318493.1">
    <property type="nucleotide sequence ID" value="NZ_CAJNQH010000001.1"/>
</dbReference>
<reference evidence="3" key="2">
    <citation type="submission" date="2021-03" db="EMBL/GenBank/DDBJ databases">
        <title>Isolation of Bacillus subtilis from fermented food sample.</title>
        <authorList>
            <person name="Lakshmanan V."/>
            <person name="Athira K."/>
            <person name="Rajagopal K."/>
        </authorList>
    </citation>
    <scope>NUCLEOTIDE SEQUENCE</scope>
    <source>
        <strain evidence="3">S1</strain>
    </source>
</reference>
<protein>
    <recommendedName>
        <fullName evidence="6">Bacteriocin</fullName>
    </recommendedName>
</protein>
<feature type="signal peptide" evidence="1">
    <location>
        <begin position="1"/>
        <end position="19"/>
    </location>
</feature>
<evidence type="ECO:0000313" key="2">
    <source>
        <dbReference type="EMBL" id="KZD90428.1"/>
    </source>
</evidence>
<accession>A0A165A447</accession>
<evidence type="ECO:0000313" key="4">
    <source>
        <dbReference type="Proteomes" id="UP000076442"/>
    </source>
</evidence>
<evidence type="ECO:0000313" key="3">
    <source>
        <dbReference type="EMBL" id="MBO3795004.1"/>
    </source>
</evidence>
<sequence>MKTKVVMCSGLFCSVFAGAFMLNQYDGRSGVAASDEWELYLLEHHLSARMSETESKDLPFGPREYIRIVNK</sequence>
<gene>
    <name evidence="2" type="ORF">B4122_3349</name>
    <name evidence="3" type="ORF">J5227_11970</name>
</gene>
<dbReference type="EMBL" id="LJZV01000016">
    <property type="protein sequence ID" value="KZD90428.1"/>
    <property type="molecule type" value="Genomic_DNA"/>
</dbReference>
<dbReference type="EMBL" id="JAGFPW010000009">
    <property type="protein sequence ID" value="MBO3795004.1"/>
    <property type="molecule type" value="Genomic_DNA"/>
</dbReference>
<dbReference type="Proteomes" id="UP000076442">
    <property type="component" value="Unassembled WGS sequence"/>
</dbReference>
<evidence type="ECO:0000256" key="1">
    <source>
        <dbReference type="SAM" id="SignalP"/>
    </source>
</evidence>
<evidence type="ECO:0000313" key="5">
    <source>
        <dbReference type="Proteomes" id="UP000665181"/>
    </source>
</evidence>
<name>A0A165A447_BACIU</name>